<dbReference type="PANTHER" id="PTHR12049:SF7">
    <property type="entry name" value="PROTEIN ARGININE METHYLTRANSFERASE NDUFAF7, MITOCHONDRIAL"/>
    <property type="match status" value="1"/>
</dbReference>
<dbReference type="GO" id="GO:0035243">
    <property type="term" value="F:protein-arginine omega-N symmetric methyltransferase activity"/>
    <property type="evidence" value="ECO:0007669"/>
    <property type="project" value="TreeGrafter"/>
</dbReference>
<proteinExistence type="predicted"/>
<sequence length="328" mass="37033">MREDGIINALKTEAQKHTALTYAQFCEIALYHPLFGYYQQKRQRVGRNRDTDFYTAESLGPVFAQLTIAAVKSILRHENLNDFTFVELGAEPGSGSFAETTHNFNGYQAFSVQDEILLSGKSVVFANEILDAQPFHRLVFKNGVWRELGVRLDGDELVESELPELSQPIVAAELDLPSTAPDGYLLDVSPQAEALLHKICSNHWQGVLVLFDYGKLWHELVSNCPSGTARAYRRHNISRNLLDTPGQQDLTCHVCWDRLEKVALRSGFTAMKLERQEAFFVHHAQDEISRIISSKPGEFDSARQDVIELIHPHHMGSKFQVLSGLRMP</sequence>
<evidence type="ECO:0000256" key="2">
    <source>
        <dbReference type="ARBA" id="ARBA00022679"/>
    </source>
</evidence>
<evidence type="ECO:0000313" key="3">
    <source>
        <dbReference type="EMBL" id="WOO39956.1"/>
    </source>
</evidence>
<keyword evidence="4" id="KW-1185">Reference proteome</keyword>
<dbReference type="Gene3D" id="3.40.50.12710">
    <property type="match status" value="2"/>
</dbReference>
<dbReference type="KEGG" id="puo:RZN69_15120"/>
<organism evidence="3 4">
    <name type="scientific">Rubellicoccus peritrichatus</name>
    <dbReference type="NCBI Taxonomy" id="3080537"/>
    <lineage>
        <taxon>Bacteria</taxon>
        <taxon>Pseudomonadati</taxon>
        <taxon>Verrucomicrobiota</taxon>
        <taxon>Opitutia</taxon>
        <taxon>Puniceicoccales</taxon>
        <taxon>Cerasicoccaceae</taxon>
        <taxon>Rubellicoccus</taxon>
    </lineage>
</organism>
<dbReference type="InterPro" id="IPR029063">
    <property type="entry name" value="SAM-dependent_MTases_sf"/>
</dbReference>
<dbReference type="RefSeq" id="WP_317832021.1">
    <property type="nucleotide sequence ID" value="NZ_CP136920.1"/>
</dbReference>
<dbReference type="AlphaFoldDB" id="A0AAQ3L6G6"/>
<dbReference type="EC" id="2.1.1.-" evidence="3"/>
<dbReference type="Pfam" id="PF02636">
    <property type="entry name" value="Methyltransf_28"/>
    <property type="match status" value="1"/>
</dbReference>
<accession>A0AAQ3L6G6</accession>
<evidence type="ECO:0000256" key="1">
    <source>
        <dbReference type="ARBA" id="ARBA00022603"/>
    </source>
</evidence>
<dbReference type="InterPro" id="IPR038375">
    <property type="entry name" value="NDUFAF7_sf"/>
</dbReference>
<keyword evidence="2 3" id="KW-0808">Transferase</keyword>
<dbReference type="SUPFAM" id="SSF53335">
    <property type="entry name" value="S-adenosyl-L-methionine-dependent methyltransferases"/>
    <property type="match status" value="1"/>
</dbReference>
<gene>
    <name evidence="3" type="ORF">RZN69_15120</name>
</gene>
<dbReference type="PANTHER" id="PTHR12049">
    <property type="entry name" value="PROTEIN ARGININE METHYLTRANSFERASE NDUFAF7, MITOCHONDRIAL"/>
    <property type="match status" value="1"/>
</dbReference>
<name>A0AAQ3L6G6_9BACT</name>
<dbReference type="GO" id="GO:0032259">
    <property type="term" value="P:methylation"/>
    <property type="evidence" value="ECO:0007669"/>
    <property type="project" value="UniProtKB-KW"/>
</dbReference>
<reference evidence="3 4" key="1">
    <citation type="submission" date="2023-10" db="EMBL/GenBank/DDBJ databases">
        <title>Rubellicoccus peritrichatus gen. nov., sp. nov., isolated from an algae of coral reef tank.</title>
        <authorList>
            <person name="Luo J."/>
        </authorList>
    </citation>
    <scope>NUCLEOTIDE SEQUENCE [LARGE SCALE GENOMIC DNA]</scope>
    <source>
        <strain evidence="3 4">CR14</strain>
    </source>
</reference>
<keyword evidence="1 3" id="KW-0489">Methyltransferase</keyword>
<dbReference type="InterPro" id="IPR003788">
    <property type="entry name" value="NDUFAF7"/>
</dbReference>
<protein>
    <submittedName>
        <fullName evidence="3">SAM-dependent methyltransferase</fullName>
        <ecNumber evidence="3">2.1.1.-</ecNumber>
    </submittedName>
</protein>
<dbReference type="EMBL" id="CP136920">
    <property type="protein sequence ID" value="WOO39956.1"/>
    <property type="molecule type" value="Genomic_DNA"/>
</dbReference>
<dbReference type="Proteomes" id="UP001304300">
    <property type="component" value="Chromosome"/>
</dbReference>
<evidence type="ECO:0000313" key="4">
    <source>
        <dbReference type="Proteomes" id="UP001304300"/>
    </source>
</evidence>